<dbReference type="Gene3D" id="3.20.20.190">
    <property type="entry name" value="Phosphatidylinositol (PI) phosphodiesterase"/>
    <property type="match status" value="1"/>
</dbReference>
<accession>X6N3Z9</accession>
<organism evidence="1 2">
    <name type="scientific">Reticulomyxa filosa</name>
    <dbReference type="NCBI Taxonomy" id="46433"/>
    <lineage>
        <taxon>Eukaryota</taxon>
        <taxon>Sar</taxon>
        <taxon>Rhizaria</taxon>
        <taxon>Retaria</taxon>
        <taxon>Foraminifera</taxon>
        <taxon>Monothalamids</taxon>
        <taxon>Reticulomyxidae</taxon>
        <taxon>Reticulomyxa</taxon>
    </lineage>
</organism>
<sequence>MKHVGKYLNKYPSEIVILRVKCEKGWKQNPPTLIQLVEIIEQQVGNRLAPIVNDHGCNGNILDMRITDLLAKQWNVILFYEFAFNEYQMVTSWLQTQSELPKPLLRNIVSWIEGLPDNKKIFRPLYFGSENQPDCSEHSGKETKKELTPQQIEIVGSVEDKTEMNIQKRSLEVTLNICTKECYPTVTMEAKITDTANGCQCKKHWYLVNAQVTAKFTPLYVFHQLLHGLFGLRCDVEFVTGQILRGLTQQMIHKVNIIECDFLHPLLVRKIINVNKYYCGFIEMDQIDESEDEQLLL</sequence>
<comment type="caution">
    <text evidence="1">The sequence shown here is derived from an EMBL/GenBank/DDBJ whole genome shotgun (WGS) entry which is preliminary data.</text>
</comment>
<name>X6N3Z9_RETFI</name>
<protein>
    <submittedName>
        <fullName evidence="1">Uncharacterized protein</fullName>
    </submittedName>
</protein>
<reference evidence="1 2" key="1">
    <citation type="journal article" date="2013" name="Curr. Biol.">
        <title>The Genome of the Foraminiferan Reticulomyxa filosa.</title>
        <authorList>
            <person name="Glockner G."/>
            <person name="Hulsmann N."/>
            <person name="Schleicher M."/>
            <person name="Noegel A.A."/>
            <person name="Eichinger L."/>
            <person name="Gallinger C."/>
            <person name="Pawlowski J."/>
            <person name="Sierra R."/>
            <person name="Euteneuer U."/>
            <person name="Pillet L."/>
            <person name="Moustafa A."/>
            <person name="Platzer M."/>
            <person name="Groth M."/>
            <person name="Szafranski K."/>
            <person name="Schliwa M."/>
        </authorList>
    </citation>
    <scope>NUCLEOTIDE SEQUENCE [LARGE SCALE GENOMIC DNA]</scope>
</reference>
<keyword evidence="2" id="KW-1185">Reference proteome</keyword>
<dbReference type="GO" id="GO:0006629">
    <property type="term" value="P:lipid metabolic process"/>
    <property type="evidence" value="ECO:0007669"/>
    <property type="project" value="InterPro"/>
</dbReference>
<dbReference type="GO" id="GO:0008081">
    <property type="term" value="F:phosphoric diester hydrolase activity"/>
    <property type="evidence" value="ECO:0007669"/>
    <property type="project" value="InterPro"/>
</dbReference>
<dbReference type="Proteomes" id="UP000023152">
    <property type="component" value="Unassembled WGS sequence"/>
</dbReference>
<evidence type="ECO:0000313" key="1">
    <source>
        <dbReference type="EMBL" id="ETO20766.1"/>
    </source>
</evidence>
<dbReference type="InterPro" id="IPR017946">
    <property type="entry name" value="PLC-like_Pdiesterase_TIM-brl"/>
</dbReference>
<dbReference type="SUPFAM" id="SSF51695">
    <property type="entry name" value="PLC-like phosphodiesterases"/>
    <property type="match status" value="1"/>
</dbReference>
<gene>
    <name evidence="1" type="ORF">RFI_16451</name>
</gene>
<evidence type="ECO:0000313" key="2">
    <source>
        <dbReference type="Proteomes" id="UP000023152"/>
    </source>
</evidence>
<dbReference type="AlphaFoldDB" id="X6N3Z9"/>
<dbReference type="EMBL" id="ASPP01012279">
    <property type="protein sequence ID" value="ETO20766.1"/>
    <property type="molecule type" value="Genomic_DNA"/>
</dbReference>
<proteinExistence type="predicted"/>